<feature type="region of interest" description="Disordered" evidence="4">
    <location>
        <begin position="111"/>
        <end position="153"/>
    </location>
</feature>
<dbReference type="HAMAP" id="MF_00984">
    <property type="entry name" value="SSB"/>
    <property type="match status" value="1"/>
</dbReference>
<dbReference type="FunCoup" id="A0A1H9JEV7">
    <property type="interactions" value="436"/>
</dbReference>
<dbReference type="PANTHER" id="PTHR10302">
    <property type="entry name" value="SINGLE-STRANDED DNA-BINDING PROTEIN"/>
    <property type="match status" value="1"/>
</dbReference>
<protein>
    <recommendedName>
        <fullName evidence="2 3">Single-stranded DNA-binding protein</fullName>
        <shortName evidence="2">SSB</shortName>
    </recommendedName>
</protein>
<dbReference type="GO" id="GO:0003697">
    <property type="term" value="F:single-stranded DNA binding"/>
    <property type="evidence" value="ECO:0007669"/>
    <property type="project" value="UniProtKB-UniRule"/>
</dbReference>
<evidence type="ECO:0000256" key="4">
    <source>
        <dbReference type="SAM" id="MobiDB-lite"/>
    </source>
</evidence>
<proteinExistence type="inferred from homology"/>
<dbReference type="Pfam" id="PF00436">
    <property type="entry name" value="SSB"/>
    <property type="match status" value="1"/>
</dbReference>
<keyword evidence="1 2" id="KW-0238">DNA-binding</keyword>
<dbReference type="PANTHER" id="PTHR10302:SF0">
    <property type="entry name" value="SINGLE-STRANDED DNA-BINDING PROTEIN, MITOCHONDRIAL"/>
    <property type="match status" value="1"/>
</dbReference>
<dbReference type="Proteomes" id="UP000199021">
    <property type="component" value="Unassembled WGS sequence"/>
</dbReference>
<dbReference type="AlphaFoldDB" id="A0A1H9JEV7"/>
<comment type="subunit">
    <text evidence="2">Homotetramer.</text>
</comment>
<evidence type="ECO:0000256" key="2">
    <source>
        <dbReference type="HAMAP-Rule" id="MF_00984"/>
    </source>
</evidence>
<dbReference type="InParanoid" id="A0A1H9JEV7"/>
<name>A0A1H9JEV7_9BACT</name>
<accession>A0A1H9JEV7</accession>
<gene>
    <name evidence="5" type="ORF">SAMN05444359_11722</name>
</gene>
<sequence length="153" mass="17176">MNVRNHIHLTGNLGADPTTVTLKSGQTATEFSLATNEYFRDGAGNRQTRTEWHKIKAYGKLAELFDEHLKRGSQISIVGSMRYRKWMDKYEQVRTSAEVIAEEFTFLSSGKRSEQKEVAENAGDLVVEPDSRSAVKKTARRKKSSGRKTVPAA</sequence>
<dbReference type="InterPro" id="IPR012340">
    <property type="entry name" value="NA-bd_OB-fold"/>
</dbReference>
<dbReference type="InterPro" id="IPR000424">
    <property type="entry name" value="Primosome_PriB/ssb"/>
</dbReference>
<evidence type="ECO:0000313" key="6">
    <source>
        <dbReference type="Proteomes" id="UP000199021"/>
    </source>
</evidence>
<dbReference type="OrthoDB" id="9809878at2"/>
<keyword evidence="6" id="KW-1185">Reference proteome</keyword>
<comment type="caution">
    <text evidence="2">Lacks conserved residue(s) required for the propagation of feature annotation.</text>
</comment>
<dbReference type="EMBL" id="FOFB01000017">
    <property type="protein sequence ID" value="SEQ85095.1"/>
    <property type="molecule type" value="Genomic_DNA"/>
</dbReference>
<dbReference type="GO" id="GO:0009295">
    <property type="term" value="C:nucleoid"/>
    <property type="evidence" value="ECO:0007669"/>
    <property type="project" value="TreeGrafter"/>
</dbReference>
<reference evidence="6" key="1">
    <citation type="submission" date="2016-10" db="EMBL/GenBank/DDBJ databases">
        <authorList>
            <person name="Varghese N."/>
            <person name="Submissions S."/>
        </authorList>
    </citation>
    <scope>NUCLEOTIDE SEQUENCE [LARGE SCALE GENOMIC DNA]</scope>
    <source>
        <strain evidence="6">DSM 24740</strain>
    </source>
</reference>
<evidence type="ECO:0000256" key="3">
    <source>
        <dbReference type="RuleBase" id="RU000524"/>
    </source>
</evidence>
<dbReference type="InterPro" id="IPR011344">
    <property type="entry name" value="ssDNA-bd"/>
</dbReference>
<dbReference type="CDD" id="cd04496">
    <property type="entry name" value="SSB_OBF"/>
    <property type="match status" value="1"/>
</dbReference>
<evidence type="ECO:0000313" key="5">
    <source>
        <dbReference type="EMBL" id="SEQ85095.1"/>
    </source>
</evidence>
<evidence type="ECO:0000256" key="1">
    <source>
        <dbReference type="ARBA" id="ARBA00023125"/>
    </source>
</evidence>
<dbReference type="Gene3D" id="2.40.50.140">
    <property type="entry name" value="Nucleic acid-binding proteins"/>
    <property type="match status" value="1"/>
</dbReference>
<dbReference type="PROSITE" id="PS50935">
    <property type="entry name" value="SSB"/>
    <property type="match status" value="1"/>
</dbReference>
<dbReference type="STRING" id="478744.SAMN05444359_11722"/>
<organism evidence="5 6">
    <name type="scientific">Neolewinella agarilytica</name>
    <dbReference type="NCBI Taxonomy" id="478744"/>
    <lineage>
        <taxon>Bacteria</taxon>
        <taxon>Pseudomonadati</taxon>
        <taxon>Bacteroidota</taxon>
        <taxon>Saprospiria</taxon>
        <taxon>Saprospirales</taxon>
        <taxon>Lewinellaceae</taxon>
        <taxon>Neolewinella</taxon>
    </lineage>
</organism>
<feature type="compositionally biased region" description="Basic residues" evidence="4">
    <location>
        <begin position="134"/>
        <end position="146"/>
    </location>
</feature>
<dbReference type="GO" id="GO:0006260">
    <property type="term" value="P:DNA replication"/>
    <property type="evidence" value="ECO:0007669"/>
    <property type="project" value="InterPro"/>
</dbReference>
<dbReference type="NCBIfam" id="TIGR00621">
    <property type="entry name" value="ssb"/>
    <property type="match status" value="1"/>
</dbReference>
<dbReference type="RefSeq" id="WP_090170017.1">
    <property type="nucleotide sequence ID" value="NZ_FOFB01000017.1"/>
</dbReference>
<dbReference type="SUPFAM" id="SSF50249">
    <property type="entry name" value="Nucleic acid-binding proteins"/>
    <property type="match status" value="1"/>
</dbReference>